<proteinExistence type="predicted"/>
<dbReference type="SUPFAM" id="SSF75011">
    <property type="entry name" value="3-carboxy-cis,cis-mucoante lactonizing enzyme"/>
    <property type="match status" value="1"/>
</dbReference>
<gene>
    <name evidence="1" type="ORF">GCM10009839_64550</name>
</gene>
<sequence>MALSGFSSVVADSAHQEVFVSGVGGDPVAVTDFGGRVIGTLPALAGAGALAVSDGEGILYAAIRGTDEIAAVNTATLQEVAIYFTGSGHNPLHLAVVGNDVWFSYGGSGQAGGAGIGVLDPAALTVNTTPEPTFYYAPLLASAHSAPNTLVAGNGAISPSVIESFDVSTGSPVPIAKSNPWGQPSPCSNLNQLAITADGANVVAACGAPYHGSQLALSTMTENATYPTGPYPGSVAVAPGSGAIALGVYGSPAAVDVFSPGNPTPVGTYSFGGFGAYGLAWNQSGSELFAVTTPSTPSSSAPTLNVIDIR</sequence>
<dbReference type="InterPro" id="IPR015943">
    <property type="entry name" value="WD40/YVTN_repeat-like_dom_sf"/>
</dbReference>
<protein>
    <submittedName>
        <fullName evidence="1">Uncharacterized protein</fullName>
    </submittedName>
</protein>
<dbReference type="EMBL" id="BAAAQN010000047">
    <property type="protein sequence ID" value="GAA2049616.1"/>
    <property type="molecule type" value="Genomic_DNA"/>
</dbReference>
<accession>A0ABP5GKV4</accession>
<name>A0ABP5GKV4_9ACTN</name>
<dbReference type="Gene3D" id="2.130.10.10">
    <property type="entry name" value="YVTN repeat-like/Quinoprotein amine dehydrogenase"/>
    <property type="match status" value="2"/>
</dbReference>
<evidence type="ECO:0000313" key="1">
    <source>
        <dbReference type="EMBL" id="GAA2049616.1"/>
    </source>
</evidence>
<keyword evidence="2" id="KW-1185">Reference proteome</keyword>
<organism evidence="1 2">
    <name type="scientific">Catenulispora yoronensis</name>
    <dbReference type="NCBI Taxonomy" id="450799"/>
    <lineage>
        <taxon>Bacteria</taxon>
        <taxon>Bacillati</taxon>
        <taxon>Actinomycetota</taxon>
        <taxon>Actinomycetes</taxon>
        <taxon>Catenulisporales</taxon>
        <taxon>Catenulisporaceae</taxon>
        <taxon>Catenulispora</taxon>
    </lineage>
</organism>
<dbReference type="Proteomes" id="UP001500751">
    <property type="component" value="Unassembled WGS sequence"/>
</dbReference>
<reference evidence="2" key="1">
    <citation type="journal article" date="2019" name="Int. J. Syst. Evol. Microbiol.">
        <title>The Global Catalogue of Microorganisms (GCM) 10K type strain sequencing project: providing services to taxonomists for standard genome sequencing and annotation.</title>
        <authorList>
            <consortium name="The Broad Institute Genomics Platform"/>
            <consortium name="The Broad Institute Genome Sequencing Center for Infectious Disease"/>
            <person name="Wu L."/>
            <person name="Ma J."/>
        </authorList>
    </citation>
    <scope>NUCLEOTIDE SEQUENCE [LARGE SCALE GENOMIC DNA]</scope>
    <source>
        <strain evidence="2">JCM 16014</strain>
    </source>
</reference>
<evidence type="ECO:0000313" key="2">
    <source>
        <dbReference type="Proteomes" id="UP001500751"/>
    </source>
</evidence>
<comment type="caution">
    <text evidence="1">The sequence shown here is derived from an EMBL/GenBank/DDBJ whole genome shotgun (WGS) entry which is preliminary data.</text>
</comment>